<feature type="transmembrane region" description="Helical" evidence="1">
    <location>
        <begin position="302"/>
        <end position="320"/>
    </location>
</feature>
<dbReference type="RefSeq" id="WP_284133025.1">
    <property type="nucleotide sequence ID" value="NZ_JASKYM010000005.1"/>
</dbReference>
<feature type="transmembrane region" description="Helical" evidence="1">
    <location>
        <begin position="20"/>
        <end position="40"/>
    </location>
</feature>
<comment type="caution">
    <text evidence="2">The sequence shown here is derived from an EMBL/GenBank/DDBJ whole genome shotgun (WGS) entry which is preliminary data.</text>
</comment>
<sequence>MTQERLTKRRVKPIGIETFVFITILIAGFSYIANIMGAGIMFKVIMNTAHDLLLNTVFLIMAMAVLAGALSALLSEFGVIELLNKVFAIFMKPLYGLPGASIAGAVTTYLSDNPAIISFSKDKSFTRYFKNYQIPALCNLGTSFGMGLVVTTFMISQGSQYVLPAVIGNIGAIIGSIISVRIMLHFTKKFYKQDDKKDTIKAEINKDEDYREIRDGSVFQRVLDAMLEGGKSGVDLGLAIIPGVLIVCTLVMLLTFGPTIDPETGKSAYTGVAYEGIALLPVIGEKLSFILEPLFGFTSPEAIAFPITSLGAVGAAMSLVPKFIVDGVVTPNDIAVFTAMGMCWSGYLSTHVGMMDALNARELTSKAIFSHTIGGICAGVASHFIFMLVG</sequence>
<feature type="transmembrane region" description="Helical" evidence="1">
    <location>
        <begin position="161"/>
        <end position="184"/>
    </location>
</feature>
<feature type="transmembrane region" description="Helical" evidence="1">
    <location>
        <begin position="332"/>
        <end position="348"/>
    </location>
</feature>
<keyword evidence="3" id="KW-1185">Reference proteome</keyword>
<organism evidence="2 3">
    <name type="scientific">Romboutsia sedimentorum</name>
    <dbReference type="NCBI Taxonomy" id="1368474"/>
    <lineage>
        <taxon>Bacteria</taxon>
        <taxon>Bacillati</taxon>
        <taxon>Bacillota</taxon>
        <taxon>Clostridia</taxon>
        <taxon>Peptostreptococcales</taxon>
        <taxon>Peptostreptococcaceae</taxon>
        <taxon>Romboutsia</taxon>
    </lineage>
</organism>
<keyword evidence="1" id="KW-0812">Transmembrane</keyword>
<proteinExistence type="predicted"/>
<evidence type="ECO:0000313" key="3">
    <source>
        <dbReference type="Proteomes" id="UP001301012"/>
    </source>
</evidence>
<feature type="transmembrane region" description="Helical" evidence="1">
    <location>
        <begin position="236"/>
        <end position="256"/>
    </location>
</feature>
<accession>A0ABT7EAY5</accession>
<keyword evidence="1" id="KW-1133">Transmembrane helix</keyword>
<evidence type="ECO:0000256" key="1">
    <source>
        <dbReference type="SAM" id="Phobius"/>
    </source>
</evidence>
<keyword evidence="1" id="KW-0472">Membrane</keyword>
<evidence type="ECO:0008006" key="4">
    <source>
        <dbReference type="Google" id="ProtNLM"/>
    </source>
</evidence>
<reference evidence="2 3" key="1">
    <citation type="submission" date="2023-05" db="EMBL/GenBank/DDBJ databases">
        <title>Rombocin, a short stable natural nisin variant, displays selective antimicrobial activity against Listeria monocytogenes and employs dual mode of action to kill target bacterial strains.</title>
        <authorList>
            <person name="Wambui J."/>
            <person name="Stephan R."/>
            <person name="Kuipers O.P."/>
        </authorList>
    </citation>
    <scope>NUCLEOTIDE SEQUENCE [LARGE SCALE GENOMIC DNA]</scope>
    <source>
        <strain evidence="2 3">RC002</strain>
    </source>
</reference>
<feature type="transmembrane region" description="Helical" evidence="1">
    <location>
        <begin position="52"/>
        <end position="74"/>
    </location>
</feature>
<dbReference type="Proteomes" id="UP001301012">
    <property type="component" value="Unassembled WGS sequence"/>
</dbReference>
<feature type="transmembrane region" description="Helical" evidence="1">
    <location>
        <begin position="132"/>
        <end position="155"/>
    </location>
</feature>
<name>A0ABT7EAY5_9FIRM</name>
<dbReference type="EMBL" id="JASKYM010000005">
    <property type="protein sequence ID" value="MDK2564092.1"/>
    <property type="molecule type" value="Genomic_DNA"/>
</dbReference>
<gene>
    <name evidence="2" type="ORF">QOZ84_11070</name>
</gene>
<protein>
    <recommendedName>
        <fullName evidence="4">Transporter gate domain protein</fullName>
    </recommendedName>
</protein>
<feature type="transmembrane region" description="Helical" evidence="1">
    <location>
        <begin position="368"/>
        <end position="389"/>
    </location>
</feature>
<evidence type="ECO:0000313" key="2">
    <source>
        <dbReference type="EMBL" id="MDK2564092.1"/>
    </source>
</evidence>